<sequence>MHQRLLLFCLITVALAMPQGVRAQYILPGQRAGATYVDLIPDKTVAAQRPGTTEAKDSLDLDADGRYDLRINAVVSTVNFPSFSESRVMPLHDNVSIYSSSQAPAILRFAGNDTIQQRIPQPNPPLPPNAWGSRSTIYAYGPSWLTRAGNNPAGIQSFGYWLDGQDGYLGIRLRSSTTGSWRYGWVRIQAITNSTNSTTIVVKDYALANLALAQRTASAAGWQVAPIPATAWVTVKPPTPTSGQITVVDALGKVHLSGSFSPTNARFDISGLAAGVYFMQIKTTREAFLERMVKE</sequence>
<dbReference type="Pfam" id="PF18962">
    <property type="entry name" value="Por_Secre_tail"/>
    <property type="match status" value="1"/>
</dbReference>
<name>A0A931FK32_9BACT</name>
<dbReference type="AlphaFoldDB" id="A0A931FK32"/>
<dbReference type="InterPro" id="IPR026444">
    <property type="entry name" value="Secre_tail"/>
</dbReference>
<dbReference type="Proteomes" id="UP000645610">
    <property type="component" value="Unassembled WGS sequence"/>
</dbReference>
<comment type="caution">
    <text evidence="2">The sequence shown here is derived from an EMBL/GenBank/DDBJ whole genome shotgun (WGS) entry which is preliminary data.</text>
</comment>
<keyword evidence="3" id="KW-1185">Reference proteome</keyword>
<gene>
    <name evidence="2" type="ORF">I2I01_18100</name>
</gene>
<reference evidence="2 3" key="1">
    <citation type="submission" date="2020-11" db="EMBL/GenBank/DDBJ databases">
        <authorList>
            <person name="Kim M.K."/>
        </authorList>
    </citation>
    <scope>NUCLEOTIDE SEQUENCE [LARGE SCALE GENOMIC DNA]</scope>
    <source>
        <strain evidence="2 3">BT439</strain>
    </source>
</reference>
<dbReference type="EMBL" id="JADQDP010000004">
    <property type="protein sequence ID" value="MBF9143562.1"/>
    <property type="molecule type" value="Genomic_DNA"/>
</dbReference>
<protein>
    <submittedName>
        <fullName evidence="2">T9SS type A sorting domain-containing protein</fullName>
    </submittedName>
</protein>
<dbReference type="NCBIfam" id="TIGR04183">
    <property type="entry name" value="Por_Secre_tail"/>
    <property type="match status" value="1"/>
</dbReference>
<feature type="domain" description="Secretion system C-terminal sorting" evidence="1">
    <location>
        <begin position="226"/>
        <end position="291"/>
    </location>
</feature>
<evidence type="ECO:0000313" key="3">
    <source>
        <dbReference type="Proteomes" id="UP000645610"/>
    </source>
</evidence>
<evidence type="ECO:0000313" key="2">
    <source>
        <dbReference type="EMBL" id="MBF9143562.1"/>
    </source>
</evidence>
<organism evidence="2 3">
    <name type="scientific">Hymenobacter properus</name>
    <dbReference type="NCBI Taxonomy" id="2791026"/>
    <lineage>
        <taxon>Bacteria</taxon>
        <taxon>Pseudomonadati</taxon>
        <taxon>Bacteroidota</taxon>
        <taxon>Cytophagia</taxon>
        <taxon>Cytophagales</taxon>
        <taxon>Hymenobacteraceae</taxon>
        <taxon>Hymenobacter</taxon>
    </lineage>
</organism>
<proteinExistence type="predicted"/>
<evidence type="ECO:0000259" key="1">
    <source>
        <dbReference type="Pfam" id="PF18962"/>
    </source>
</evidence>
<dbReference type="RefSeq" id="WP_196287909.1">
    <property type="nucleotide sequence ID" value="NZ_JADQDP010000004.1"/>
</dbReference>
<accession>A0A931FK32</accession>